<dbReference type="PANTHER" id="PTHR23235:SF56">
    <property type="entry name" value="KRUEPPEL-LIKE FACTOR 12"/>
    <property type="match status" value="1"/>
</dbReference>
<dbReference type="FunFam" id="3.30.160.60:FF:000021">
    <property type="entry name" value="Basic krueppel-like factor 3"/>
    <property type="match status" value="1"/>
</dbReference>
<accession>A0A6H5HRW9</accession>
<feature type="region of interest" description="Disordered" evidence="5">
    <location>
        <begin position="260"/>
        <end position="286"/>
    </location>
</feature>
<protein>
    <recommendedName>
        <fullName evidence="6">C2H2-type domain-containing protein</fullName>
    </recommendedName>
</protein>
<evidence type="ECO:0000256" key="2">
    <source>
        <dbReference type="ARBA" id="ARBA00022771"/>
    </source>
</evidence>
<dbReference type="GO" id="GO:0000978">
    <property type="term" value="F:RNA polymerase II cis-regulatory region sequence-specific DNA binding"/>
    <property type="evidence" value="ECO:0007669"/>
    <property type="project" value="TreeGrafter"/>
</dbReference>
<reference evidence="7 8" key="1">
    <citation type="submission" date="2020-02" db="EMBL/GenBank/DDBJ databases">
        <authorList>
            <person name="Ferguson B K."/>
        </authorList>
    </citation>
    <scope>NUCLEOTIDE SEQUENCE [LARGE SCALE GENOMIC DNA]</scope>
</reference>
<dbReference type="SUPFAM" id="SSF57667">
    <property type="entry name" value="beta-beta-alpha zinc fingers"/>
    <property type="match status" value="1"/>
</dbReference>
<keyword evidence="1" id="KW-0479">Metal-binding</keyword>
<evidence type="ECO:0000313" key="8">
    <source>
        <dbReference type="Proteomes" id="UP000479000"/>
    </source>
</evidence>
<dbReference type="OrthoDB" id="4748970at2759"/>
<dbReference type="Gene3D" id="3.30.160.60">
    <property type="entry name" value="Classic Zinc Finger"/>
    <property type="match status" value="1"/>
</dbReference>
<keyword evidence="2 4" id="KW-0863">Zinc-finger</keyword>
<evidence type="ECO:0000256" key="1">
    <source>
        <dbReference type="ARBA" id="ARBA00022723"/>
    </source>
</evidence>
<evidence type="ECO:0000256" key="3">
    <source>
        <dbReference type="ARBA" id="ARBA00022833"/>
    </source>
</evidence>
<organism evidence="7 8">
    <name type="scientific">Nesidiocoris tenuis</name>
    <dbReference type="NCBI Taxonomy" id="355587"/>
    <lineage>
        <taxon>Eukaryota</taxon>
        <taxon>Metazoa</taxon>
        <taxon>Ecdysozoa</taxon>
        <taxon>Arthropoda</taxon>
        <taxon>Hexapoda</taxon>
        <taxon>Insecta</taxon>
        <taxon>Pterygota</taxon>
        <taxon>Neoptera</taxon>
        <taxon>Paraneoptera</taxon>
        <taxon>Hemiptera</taxon>
        <taxon>Heteroptera</taxon>
        <taxon>Panheteroptera</taxon>
        <taxon>Cimicomorpha</taxon>
        <taxon>Miridae</taxon>
        <taxon>Dicyphina</taxon>
        <taxon>Nesidiocoris</taxon>
    </lineage>
</organism>
<dbReference type="PROSITE" id="PS00028">
    <property type="entry name" value="ZINC_FINGER_C2H2_1"/>
    <property type="match status" value="1"/>
</dbReference>
<feature type="domain" description="C2H2-type" evidence="6">
    <location>
        <begin position="184"/>
        <end position="213"/>
    </location>
</feature>
<dbReference type="PANTHER" id="PTHR23235">
    <property type="entry name" value="KRUEPPEL-LIKE TRANSCRIPTION FACTOR"/>
    <property type="match status" value="1"/>
</dbReference>
<sequence>MGRAGMMHHRKTSRLRPSCPTQKQCPGNLHRSSRPEQSLYSPSSNSLAEEDRTTTSGEEDLGGLKDGKGWCIGIFSRNQGCHSHFRAIHNNRMTLSADYLSLVVGIDVAVEPRGQHQCQGRSAYQGVYPFDGQERRTTWCSPITDALPQPNFPGCGLTTATTKHQTSFRQRVDHSPESTKRKAHKCQYSDCEKTYTKSSHLKAHLRTHTGQCQTFRLSPFIRPQTLGCYRVQSLCDRYTNVALQTNVFLEYEDRQPPAWKVRHSANHDSTRLSPRLDAPDGSNRRP</sequence>
<dbReference type="GO" id="GO:0008270">
    <property type="term" value="F:zinc ion binding"/>
    <property type="evidence" value="ECO:0007669"/>
    <property type="project" value="UniProtKB-KW"/>
</dbReference>
<feature type="region of interest" description="Disordered" evidence="5">
    <location>
        <begin position="1"/>
        <end position="61"/>
    </location>
</feature>
<keyword evidence="8" id="KW-1185">Reference proteome</keyword>
<feature type="compositionally biased region" description="Polar residues" evidence="5">
    <location>
        <begin position="35"/>
        <end position="47"/>
    </location>
</feature>
<dbReference type="AlphaFoldDB" id="A0A6H5HRW9"/>
<dbReference type="InterPro" id="IPR036236">
    <property type="entry name" value="Znf_C2H2_sf"/>
</dbReference>
<dbReference type="EMBL" id="CADCXU010033934">
    <property type="protein sequence ID" value="CAB0019340.1"/>
    <property type="molecule type" value="Genomic_DNA"/>
</dbReference>
<dbReference type="Proteomes" id="UP000479000">
    <property type="component" value="Unassembled WGS sequence"/>
</dbReference>
<dbReference type="PROSITE" id="PS50157">
    <property type="entry name" value="ZINC_FINGER_C2H2_2"/>
    <property type="match status" value="1"/>
</dbReference>
<keyword evidence="3" id="KW-0862">Zinc</keyword>
<dbReference type="InterPro" id="IPR013087">
    <property type="entry name" value="Znf_C2H2_type"/>
</dbReference>
<evidence type="ECO:0000259" key="6">
    <source>
        <dbReference type="PROSITE" id="PS50157"/>
    </source>
</evidence>
<name>A0A6H5HRW9_9HEMI</name>
<feature type="compositionally biased region" description="Basic residues" evidence="5">
    <location>
        <begin position="1"/>
        <end position="14"/>
    </location>
</feature>
<proteinExistence type="predicted"/>
<evidence type="ECO:0000256" key="5">
    <source>
        <dbReference type="SAM" id="MobiDB-lite"/>
    </source>
</evidence>
<evidence type="ECO:0000313" key="7">
    <source>
        <dbReference type="EMBL" id="CAB0019340.1"/>
    </source>
</evidence>
<evidence type="ECO:0000256" key="4">
    <source>
        <dbReference type="PROSITE-ProRule" id="PRU00042"/>
    </source>
</evidence>
<gene>
    <name evidence="7" type="ORF">NTEN_LOCUS23052</name>
</gene>
<dbReference type="GO" id="GO:0000981">
    <property type="term" value="F:DNA-binding transcription factor activity, RNA polymerase II-specific"/>
    <property type="evidence" value="ECO:0007669"/>
    <property type="project" value="TreeGrafter"/>
</dbReference>